<evidence type="ECO:0000256" key="2">
    <source>
        <dbReference type="ARBA" id="ARBA00023082"/>
    </source>
</evidence>
<dbReference type="PRINTS" id="PR00046">
    <property type="entry name" value="SIGMA70FCT"/>
</dbReference>
<evidence type="ECO:0000313" key="6">
    <source>
        <dbReference type="EMBL" id="AGI68516.1"/>
    </source>
</evidence>
<dbReference type="InterPro" id="IPR007627">
    <property type="entry name" value="RNA_pol_sigma70_r2"/>
</dbReference>
<feature type="domain" description="RNA polymerase sigma-70" evidence="5">
    <location>
        <begin position="41"/>
        <end position="54"/>
    </location>
</feature>
<dbReference type="InterPro" id="IPR013325">
    <property type="entry name" value="RNA_pol_sigma_r2"/>
</dbReference>
<name>M9RDQ5_9RHOB</name>
<organism evidence="6 7">
    <name type="scientific">Octadecabacter antarcticus 307</name>
    <dbReference type="NCBI Taxonomy" id="391626"/>
    <lineage>
        <taxon>Bacteria</taxon>
        <taxon>Pseudomonadati</taxon>
        <taxon>Pseudomonadota</taxon>
        <taxon>Alphaproteobacteria</taxon>
        <taxon>Rhodobacterales</taxon>
        <taxon>Roseobacteraceae</taxon>
        <taxon>Octadecabacter</taxon>
    </lineage>
</organism>
<keyword evidence="7" id="KW-1185">Reference proteome</keyword>
<dbReference type="eggNOG" id="COG1191">
    <property type="taxonomic scope" value="Bacteria"/>
</dbReference>
<dbReference type="GO" id="GO:0016987">
    <property type="term" value="F:sigma factor activity"/>
    <property type="evidence" value="ECO:0007669"/>
    <property type="project" value="UniProtKB-KW"/>
</dbReference>
<dbReference type="STRING" id="391626.OAN307_c29660"/>
<keyword evidence="6" id="KW-0282">Flagellum</keyword>
<dbReference type="SUPFAM" id="SSF88946">
    <property type="entry name" value="Sigma2 domain of RNA polymerase sigma factors"/>
    <property type="match status" value="1"/>
</dbReference>
<keyword evidence="4" id="KW-0804">Transcription</keyword>
<protein>
    <submittedName>
        <fullName evidence="6">RNA polymerase sigma factor for flagellar operon</fullName>
    </submittedName>
</protein>
<dbReference type="Pfam" id="PF04542">
    <property type="entry name" value="Sigma70_r2"/>
    <property type="match status" value="1"/>
</dbReference>
<dbReference type="Pfam" id="PF04539">
    <property type="entry name" value="Sigma70_r3"/>
    <property type="match status" value="1"/>
</dbReference>
<dbReference type="Gene3D" id="1.20.140.160">
    <property type="match status" value="1"/>
</dbReference>
<dbReference type="EMBL" id="CP003740">
    <property type="protein sequence ID" value="AGI68516.1"/>
    <property type="molecule type" value="Genomic_DNA"/>
</dbReference>
<dbReference type="OrthoDB" id="9799825at2"/>
<dbReference type="InterPro" id="IPR014284">
    <property type="entry name" value="RNA_pol_sigma-70_dom"/>
</dbReference>
<evidence type="ECO:0000313" key="7">
    <source>
        <dbReference type="Proteomes" id="UP000005307"/>
    </source>
</evidence>
<gene>
    <name evidence="6" type="primary">fliA</name>
    <name evidence="6" type="ORF">OAN307_c29660</name>
</gene>
<evidence type="ECO:0000256" key="1">
    <source>
        <dbReference type="ARBA" id="ARBA00023015"/>
    </source>
</evidence>
<keyword evidence="2" id="KW-0731">Sigma factor</keyword>
<dbReference type="InterPro" id="IPR007630">
    <property type="entry name" value="RNA_pol_sigma70_r4"/>
</dbReference>
<keyword evidence="6" id="KW-0966">Cell projection</keyword>
<dbReference type="GO" id="GO:0006352">
    <property type="term" value="P:DNA-templated transcription initiation"/>
    <property type="evidence" value="ECO:0007669"/>
    <property type="project" value="InterPro"/>
</dbReference>
<reference evidence="6 7" key="1">
    <citation type="journal article" date="2013" name="PLoS ONE">
        <title>Poles Apart: Arctic and Antarctic Octadecabacter strains Share High Genome Plasticity and a New Type of Xanthorhodopsin.</title>
        <authorList>
            <person name="Vollmers J."/>
            <person name="Voget S."/>
            <person name="Dietrich S."/>
            <person name="Gollnow K."/>
            <person name="Smits M."/>
            <person name="Meyer K."/>
            <person name="Brinkhoff T."/>
            <person name="Simon M."/>
            <person name="Daniel R."/>
        </authorList>
    </citation>
    <scope>NUCLEOTIDE SEQUENCE [LARGE SCALE GENOMIC DNA]</scope>
    <source>
        <strain evidence="6 7">307</strain>
    </source>
</reference>
<dbReference type="InterPro" id="IPR007624">
    <property type="entry name" value="RNA_pol_sigma70_r3"/>
</dbReference>
<keyword evidence="3" id="KW-0238">DNA-binding</keyword>
<dbReference type="AlphaFoldDB" id="M9RDQ5"/>
<dbReference type="PROSITE" id="PS00715">
    <property type="entry name" value="SIGMA70_1"/>
    <property type="match status" value="1"/>
</dbReference>
<keyword evidence="6" id="KW-0969">Cilium</keyword>
<dbReference type="NCBIfam" id="TIGR02479">
    <property type="entry name" value="FliA_WhiG"/>
    <property type="match status" value="1"/>
</dbReference>
<dbReference type="GO" id="GO:0003677">
    <property type="term" value="F:DNA binding"/>
    <property type="evidence" value="ECO:0007669"/>
    <property type="project" value="UniProtKB-KW"/>
</dbReference>
<evidence type="ECO:0000256" key="3">
    <source>
        <dbReference type="ARBA" id="ARBA00023125"/>
    </source>
</evidence>
<evidence type="ECO:0000259" key="5">
    <source>
        <dbReference type="PROSITE" id="PS00715"/>
    </source>
</evidence>
<dbReference type="PANTHER" id="PTHR30385">
    <property type="entry name" value="SIGMA FACTOR F FLAGELLAR"/>
    <property type="match status" value="1"/>
</dbReference>
<proteinExistence type="predicted"/>
<dbReference type="InterPro" id="IPR012845">
    <property type="entry name" value="RNA_pol_sigma_FliA_WhiG"/>
</dbReference>
<sequence>MKNYPTTKLDIEKVVREHKGLVRRVSHHIHGRMRSIVEIEDLLQVGLIGLIEAAQRYTRQEGVSFESYAVLRIRGAIYDYLRKNTNLGRKAILTSKAVKAALASLSQKLGREPTQPELAEALSMSLQELSKWAQNVNSSYHNSLQDEYDEHSLWFSSNEPTTEHLVDRGRLKDALLAALVSLPKREALVLQLYYVEELNLYEIAAVLEVTPGRVSQLKSAAFKKMQPSLVDFVGEMEAP</sequence>
<dbReference type="Pfam" id="PF04545">
    <property type="entry name" value="Sigma70_r4"/>
    <property type="match status" value="1"/>
</dbReference>
<evidence type="ECO:0000256" key="4">
    <source>
        <dbReference type="ARBA" id="ARBA00023163"/>
    </source>
</evidence>
<accession>M9RDQ5</accession>
<dbReference type="InterPro" id="IPR013324">
    <property type="entry name" value="RNA_pol_sigma_r3/r4-like"/>
</dbReference>
<dbReference type="RefSeq" id="WP_015500505.1">
    <property type="nucleotide sequence ID" value="NC_020911.1"/>
</dbReference>
<dbReference type="KEGG" id="oat:OAN307_c29660"/>
<dbReference type="GO" id="GO:0003899">
    <property type="term" value="F:DNA-directed RNA polymerase activity"/>
    <property type="evidence" value="ECO:0007669"/>
    <property type="project" value="InterPro"/>
</dbReference>
<dbReference type="Proteomes" id="UP000005307">
    <property type="component" value="Chromosome"/>
</dbReference>
<dbReference type="Gene3D" id="1.10.1740.10">
    <property type="match status" value="1"/>
</dbReference>
<keyword evidence="1" id="KW-0805">Transcription regulation</keyword>
<dbReference type="SUPFAM" id="SSF88659">
    <property type="entry name" value="Sigma3 and sigma4 domains of RNA polymerase sigma factors"/>
    <property type="match status" value="2"/>
</dbReference>
<dbReference type="PANTHER" id="PTHR30385:SF7">
    <property type="entry name" value="RNA POLYMERASE SIGMA FACTOR FLIA"/>
    <property type="match status" value="1"/>
</dbReference>
<dbReference type="InterPro" id="IPR000943">
    <property type="entry name" value="RNA_pol_sigma70"/>
</dbReference>
<dbReference type="HOGENOM" id="CLU_014793_8_1_5"/>
<dbReference type="CDD" id="cd06171">
    <property type="entry name" value="Sigma70_r4"/>
    <property type="match status" value="1"/>
</dbReference>
<dbReference type="NCBIfam" id="TIGR02937">
    <property type="entry name" value="sigma70-ECF"/>
    <property type="match status" value="1"/>
</dbReference>